<keyword evidence="2" id="KW-1185">Reference proteome</keyword>
<evidence type="ECO:0000313" key="2">
    <source>
        <dbReference type="Proteomes" id="UP000275078"/>
    </source>
</evidence>
<sequence>MLPRMFSYSGSLGHFTKARSTLEDILRPEIQRVSDMISTAPVLQSSSLDTNTLEQSQACSRKRVLSSLPDTMKQVRVEGQSYVYTFCFKGDAKPSDDDPHEISEVNTVVPSMEECSSNMYTSRMITHLASLEDPSHNHDHQATEKNENPRINVILDLKAQRGQAHTSGREADTQRSKLRIQPCIPTRLDSCGIYKLLVNIAKI</sequence>
<dbReference type="AlphaFoldDB" id="A0A3N4IA80"/>
<organism evidence="1 2">
    <name type="scientific">Ascobolus immersus RN42</name>
    <dbReference type="NCBI Taxonomy" id="1160509"/>
    <lineage>
        <taxon>Eukaryota</taxon>
        <taxon>Fungi</taxon>
        <taxon>Dikarya</taxon>
        <taxon>Ascomycota</taxon>
        <taxon>Pezizomycotina</taxon>
        <taxon>Pezizomycetes</taxon>
        <taxon>Pezizales</taxon>
        <taxon>Ascobolaceae</taxon>
        <taxon>Ascobolus</taxon>
    </lineage>
</organism>
<reference evidence="1 2" key="1">
    <citation type="journal article" date="2018" name="Nat. Ecol. Evol.">
        <title>Pezizomycetes genomes reveal the molecular basis of ectomycorrhizal truffle lifestyle.</title>
        <authorList>
            <person name="Murat C."/>
            <person name="Payen T."/>
            <person name="Noel B."/>
            <person name="Kuo A."/>
            <person name="Morin E."/>
            <person name="Chen J."/>
            <person name="Kohler A."/>
            <person name="Krizsan K."/>
            <person name="Balestrini R."/>
            <person name="Da Silva C."/>
            <person name="Montanini B."/>
            <person name="Hainaut M."/>
            <person name="Levati E."/>
            <person name="Barry K.W."/>
            <person name="Belfiori B."/>
            <person name="Cichocki N."/>
            <person name="Clum A."/>
            <person name="Dockter R.B."/>
            <person name="Fauchery L."/>
            <person name="Guy J."/>
            <person name="Iotti M."/>
            <person name="Le Tacon F."/>
            <person name="Lindquist E.A."/>
            <person name="Lipzen A."/>
            <person name="Malagnac F."/>
            <person name="Mello A."/>
            <person name="Molinier V."/>
            <person name="Miyauchi S."/>
            <person name="Poulain J."/>
            <person name="Riccioni C."/>
            <person name="Rubini A."/>
            <person name="Sitrit Y."/>
            <person name="Splivallo R."/>
            <person name="Traeger S."/>
            <person name="Wang M."/>
            <person name="Zifcakova L."/>
            <person name="Wipf D."/>
            <person name="Zambonelli A."/>
            <person name="Paolocci F."/>
            <person name="Nowrousian M."/>
            <person name="Ottonello S."/>
            <person name="Baldrian P."/>
            <person name="Spatafora J.W."/>
            <person name="Henrissat B."/>
            <person name="Nagy L.G."/>
            <person name="Aury J.M."/>
            <person name="Wincker P."/>
            <person name="Grigoriev I.V."/>
            <person name="Bonfante P."/>
            <person name="Martin F.M."/>
        </authorList>
    </citation>
    <scope>NUCLEOTIDE SEQUENCE [LARGE SCALE GENOMIC DNA]</scope>
    <source>
        <strain evidence="1 2">RN42</strain>
    </source>
</reference>
<accession>A0A3N4IA80</accession>
<gene>
    <name evidence="1" type="ORF">BJ508DRAFT_305019</name>
</gene>
<dbReference type="EMBL" id="ML119667">
    <property type="protein sequence ID" value="RPA82995.1"/>
    <property type="molecule type" value="Genomic_DNA"/>
</dbReference>
<proteinExistence type="predicted"/>
<evidence type="ECO:0000313" key="1">
    <source>
        <dbReference type="EMBL" id="RPA82995.1"/>
    </source>
</evidence>
<name>A0A3N4IA80_ASCIM</name>
<protein>
    <submittedName>
        <fullName evidence="1">Uncharacterized protein</fullName>
    </submittedName>
</protein>
<dbReference type="Proteomes" id="UP000275078">
    <property type="component" value="Unassembled WGS sequence"/>
</dbReference>